<dbReference type="NCBIfam" id="NF047398">
    <property type="entry name" value="AAA_KGGVGR"/>
    <property type="match status" value="1"/>
</dbReference>
<dbReference type="Proteomes" id="UP000503011">
    <property type="component" value="Chromosome"/>
</dbReference>
<dbReference type="Gene3D" id="1.25.40.10">
    <property type="entry name" value="Tetratricopeptide repeat domain"/>
    <property type="match status" value="2"/>
</dbReference>
<dbReference type="InterPro" id="IPR002586">
    <property type="entry name" value="CobQ/CobB/MinD/ParA_Nub-bd_dom"/>
</dbReference>
<name>A0A6F8YJF9_9ACTN</name>
<feature type="domain" description="CobQ/CobB/MinD/ParA nucleotide binding" evidence="1">
    <location>
        <begin position="10"/>
        <end position="214"/>
    </location>
</feature>
<dbReference type="PRINTS" id="PR00364">
    <property type="entry name" value="DISEASERSIST"/>
</dbReference>
<reference evidence="2 3" key="1">
    <citation type="submission" date="2020-03" db="EMBL/GenBank/DDBJ databases">
        <title>Whole genome shotgun sequence of Phytohabitans suffuscus NBRC 105367.</title>
        <authorList>
            <person name="Komaki H."/>
            <person name="Tamura T."/>
        </authorList>
    </citation>
    <scope>NUCLEOTIDE SEQUENCE [LARGE SCALE GENOMIC DNA]</scope>
    <source>
        <strain evidence="2 3">NBRC 105367</strain>
    </source>
</reference>
<protein>
    <recommendedName>
        <fullName evidence="1">CobQ/CobB/MinD/ParA nucleotide binding domain-containing protein</fullName>
    </recommendedName>
</protein>
<dbReference type="InterPro" id="IPR011990">
    <property type="entry name" value="TPR-like_helical_dom_sf"/>
</dbReference>
<dbReference type="GO" id="GO:0043531">
    <property type="term" value="F:ADP binding"/>
    <property type="evidence" value="ECO:0007669"/>
    <property type="project" value="InterPro"/>
</dbReference>
<gene>
    <name evidence="2" type="ORF">Psuf_035230</name>
</gene>
<dbReference type="EMBL" id="AP022871">
    <property type="protein sequence ID" value="BCB86210.1"/>
    <property type="molecule type" value="Genomic_DNA"/>
</dbReference>
<organism evidence="2 3">
    <name type="scientific">Phytohabitans suffuscus</name>
    <dbReference type="NCBI Taxonomy" id="624315"/>
    <lineage>
        <taxon>Bacteria</taxon>
        <taxon>Bacillati</taxon>
        <taxon>Actinomycetota</taxon>
        <taxon>Actinomycetes</taxon>
        <taxon>Micromonosporales</taxon>
        <taxon>Micromonosporaceae</taxon>
    </lineage>
</organism>
<evidence type="ECO:0000313" key="2">
    <source>
        <dbReference type="EMBL" id="BCB86210.1"/>
    </source>
</evidence>
<dbReference type="InterPro" id="IPR053137">
    <property type="entry name" value="NLR-like"/>
</dbReference>
<dbReference type="SUPFAM" id="SSF52540">
    <property type="entry name" value="P-loop containing nucleoside triphosphate hydrolases"/>
    <property type="match status" value="2"/>
</dbReference>
<dbReference type="PANTHER" id="PTHR46082:SF6">
    <property type="entry name" value="AAA+ ATPASE DOMAIN-CONTAINING PROTEIN-RELATED"/>
    <property type="match status" value="1"/>
</dbReference>
<dbReference type="Pfam" id="PF13374">
    <property type="entry name" value="TPR_10"/>
    <property type="match status" value="3"/>
</dbReference>
<dbReference type="Gene3D" id="3.40.50.300">
    <property type="entry name" value="P-loop containing nucleotide triphosphate hydrolases"/>
    <property type="match status" value="2"/>
</dbReference>
<dbReference type="KEGG" id="psuu:Psuf_035230"/>
<proteinExistence type="predicted"/>
<dbReference type="InterPro" id="IPR027417">
    <property type="entry name" value="P-loop_NTPase"/>
</dbReference>
<dbReference type="Pfam" id="PF01656">
    <property type="entry name" value="CbiA"/>
    <property type="match status" value="1"/>
</dbReference>
<accession>A0A6F8YJF9</accession>
<dbReference type="SUPFAM" id="SSF48452">
    <property type="entry name" value="TPR-like"/>
    <property type="match status" value="3"/>
</dbReference>
<evidence type="ECO:0000313" key="3">
    <source>
        <dbReference type="Proteomes" id="UP000503011"/>
    </source>
</evidence>
<dbReference type="Pfam" id="PF13424">
    <property type="entry name" value="TPR_12"/>
    <property type="match status" value="2"/>
</dbReference>
<sequence length="1325" mass="148309">MTDNRDGQVITFYSYKGGTGRTMALANVAWILAANGKRVLAVDWDLESPGLFRFFGPFINPSALASARGVIELIQEYEWAASGRPQTPEWIESYARVEKYSFSLQWNNFPGEGTIDYLPAGQQYHDYASTVAATNWDDFYEHQSGGKFFDALRADMKRHYDYVLIDSRTGRSDIADICTKQLPDTLVDCFTLSDQGIEGAAQVAHTVRDDYRRRKIRILPVPMRVDPAEKQKADAGRTVAMQRFAGLPTGMSETERQLYWNSLHVPYQAFYGYEEALATFGDLPGSSGTLLSAYETLTRYISNGDVTALPPMEPSLRKQTNARFERRPGAVEDTVVLRCSAGDQVWAEWVEHVLIAAGLRVIVQAPPEVATGVSAKGQEAQPDELLLTNAREVTIISRFNALEEGAYVPPENSPVKPPLAIYIADIAPLPNVPILNSTFVAGLPEATAAERILTLVDRVPTDMPATLAGGPRYPGEETEIFNVPARNTRFTGREAHLWRLRSYLRSGAPVVLYGKQPASLQGMPVALQGMGGVGKTQLAIEYAHRFRSAYDVVWWMSTDPIGDIENSLADLGDRLGVHSESSGPDTARAVLQALSRSRQRWLLIYDNADEPETLSPFTPHGPGHILITSRNPLWSDRAQELSVDVFQRNESIAHLIQRVPEIRPDDAWQVAEQLADLPIAIAAAGAWLADTGTPVDEYLRYIRDRGPSAMKEPTSDESIDKTWDLSLNRLRERSRGAYRLFQLCSVMAPEIALELVYSDELAAWLKPYDSAVTERLVRGSLVQQINRLALLRVDQRGEGQRRDGSRVGQVLVHRVLQAVVRSRMSEEELAEARWQVQHVLAAARPQGEVDEPENWPRLRMLWPHLEISDAVTSSEESVRRLIIDRVRYQWLHGDNAAGRIRAEQAVMVWTEMLEELPEGDEERMVLERQLLHLKFNLANILRDLGEFETSRVADAEVLARQKALLGETHPHTLMTAGGLAGDLRSLGRYSEALKLDLDTYRAWLDSYGEDHPRTLTALNNLAACYRLMGDFRAAREHDERTLRMREEILGEDNPFSLVSGAHLGRDIRDAGDYERSAARLKVVYEKCVETRGAESKASLTTRSNLAVSLRSAGHHEEAVQIHEEVYEKLNERFGPTNPETLSCRVSLALSRFSVGDFLKAVRELHELEEHFRLRQGERHPHTLVCANNLAIAERSSKHGDAARKWAVKATEGLAEVLGERHTYALSAQMNLAICEIDAGQLDGALVRLQKTAEAMVAVLGPDHPTTLRCTANIALVSRELGHRDAEDRFEDALGRMIERIGADHPLISTLYRRAYLHRIIDPHPY</sequence>
<evidence type="ECO:0000259" key="1">
    <source>
        <dbReference type="Pfam" id="PF01656"/>
    </source>
</evidence>
<reference evidence="2 3" key="2">
    <citation type="submission" date="2020-03" db="EMBL/GenBank/DDBJ databases">
        <authorList>
            <person name="Ichikawa N."/>
            <person name="Kimura A."/>
            <person name="Kitahashi Y."/>
            <person name="Uohara A."/>
        </authorList>
    </citation>
    <scope>NUCLEOTIDE SEQUENCE [LARGE SCALE GENOMIC DNA]</scope>
    <source>
        <strain evidence="2 3">NBRC 105367</strain>
    </source>
</reference>
<keyword evidence="3" id="KW-1185">Reference proteome</keyword>
<dbReference type="PANTHER" id="PTHR46082">
    <property type="entry name" value="ATP/GTP-BINDING PROTEIN-RELATED"/>
    <property type="match status" value="1"/>
</dbReference>
<dbReference type="NCBIfam" id="NF040586">
    <property type="entry name" value="FxSxx_TPR"/>
    <property type="match status" value="1"/>
</dbReference>